<dbReference type="Pfam" id="PF06949">
    <property type="entry name" value="DUF1292"/>
    <property type="match status" value="1"/>
</dbReference>
<evidence type="ECO:0000313" key="1">
    <source>
        <dbReference type="EMBL" id="EFQ03620.1"/>
    </source>
</evidence>
<reference evidence="1" key="1">
    <citation type="submission" date="2010-08" db="EMBL/GenBank/DDBJ databases">
        <authorList>
            <person name="Weinstock G."/>
            <person name="Sodergren E."/>
            <person name="Clifton S."/>
            <person name="Fulton L."/>
            <person name="Fulton B."/>
            <person name="Courtney L."/>
            <person name="Fronick C."/>
            <person name="Harrison M."/>
            <person name="Strong C."/>
            <person name="Farmer C."/>
            <person name="Delahaunty K."/>
            <person name="Markovic C."/>
            <person name="Hall O."/>
            <person name="Minx P."/>
            <person name="Tomlinson C."/>
            <person name="Mitreva M."/>
            <person name="Hou S."/>
            <person name="Chen J."/>
            <person name="Wollam A."/>
            <person name="Pepin K.H."/>
            <person name="Johnson M."/>
            <person name="Bhonagiri V."/>
            <person name="Zhang X."/>
            <person name="Suruliraj S."/>
            <person name="Warren W."/>
            <person name="Chinwalla A."/>
            <person name="Mardis E.R."/>
            <person name="Wilson R.K."/>
        </authorList>
    </citation>
    <scope>NUCLEOTIDE SEQUENCE [LARGE SCALE GENOMIC DNA]</scope>
    <source>
        <strain evidence="1">F0359</strain>
    </source>
</reference>
<accession>E2ZDQ8</accession>
<proteinExistence type="predicted"/>
<organism evidence="1 2">
    <name type="scientific">Megasphaera micronuciformis F0359</name>
    <dbReference type="NCBI Taxonomy" id="706434"/>
    <lineage>
        <taxon>Bacteria</taxon>
        <taxon>Bacillati</taxon>
        <taxon>Bacillota</taxon>
        <taxon>Negativicutes</taxon>
        <taxon>Veillonellales</taxon>
        <taxon>Veillonellaceae</taxon>
        <taxon>Megasphaera</taxon>
    </lineage>
</organism>
<dbReference type="AlphaFoldDB" id="E2ZDQ8"/>
<dbReference type="HOGENOM" id="CLU_146610_4_1_9"/>
<keyword evidence="2" id="KW-1185">Reference proteome</keyword>
<protein>
    <submittedName>
        <fullName evidence="1">Uncharacterized protein</fullName>
    </submittedName>
</protein>
<dbReference type="STRING" id="706434.HMPREF9429_01563"/>
<comment type="caution">
    <text evidence="1">The sequence shown here is derived from an EMBL/GenBank/DDBJ whole genome shotgun (WGS) entry which is preliminary data.</text>
</comment>
<dbReference type="OrthoDB" id="1624575at2"/>
<dbReference type="EMBL" id="AECS01000039">
    <property type="protein sequence ID" value="EFQ03620.1"/>
    <property type="molecule type" value="Genomic_DNA"/>
</dbReference>
<gene>
    <name evidence="1" type="ORF">HMPREF9429_01563</name>
</gene>
<evidence type="ECO:0000313" key="2">
    <source>
        <dbReference type="Proteomes" id="UP000003195"/>
    </source>
</evidence>
<name>E2ZDQ8_9FIRM</name>
<dbReference type="InterPro" id="IPR009711">
    <property type="entry name" value="UPF0473"/>
</dbReference>
<sequence>MLKEDNMSEELMDEFELITITSEDGTEEFFAEADSVEYEGKTFILLVPVTEEGELREEADPILARIEEEDGEEIFVSPTEAEFDAVIAEFEKASAEEEE</sequence>
<dbReference type="Proteomes" id="UP000003195">
    <property type="component" value="Unassembled WGS sequence"/>
</dbReference>